<comment type="caution">
    <text evidence="2">The sequence shown here is derived from an EMBL/GenBank/DDBJ whole genome shotgun (WGS) entry which is preliminary data.</text>
</comment>
<organism evidence="2 3">
    <name type="scientific">Brunnivagina elsteri CCALA 953</name>
    <dbReference type="NCBI Taxonomy" id="987040"/>
    <lineage>
        <taxon>Bacteria</taxon>
        <taxon>Bacillati</taxon>
        <taxon>Cyanobacteriota</taxon>
        <taxon>Cyanophyceae</taxon>
        <taxon>Nostocales</taxon>
        <taxon>Calotrichaceae</taxon>
        <taxon>Brunnivagina</taxon>
    </lineage>
</organism>
<name>A0A2A2TPR0_9CYAN</name>
<dbReference type="Proteomes" id="UP000218238">
    <property type="component" value="Unassembled WGS sequence"/>
</dbReference>
<keyword evidence="1" id="KW-0732">Signal</keyword>
<sequence>MNKQKLTLGFGLMTVLLSGLVATAPVFAGSGAAKGTGTGSGSFIGTPIVPGSNLSVGRNGIIIAPPGIQLQVNNIARGIIARQAPINSPLNIIIIILRGGTSANTPATQVQTALVNVRVSPALAQALIKSLTAMFGSKVSATSGVAVAQLEVSPLVASNKGLAVSKIAQGGEKADVNISQLNASINAYNQIILESSPETLRELAKNEEFVAIGSVLKELRQALNK</sequence>
<protein>
    <submittedName>
        <fullName evidence="2">Uncharacterized protein</fullName>
    </submittedName>
</protein>
<dbReference type="OrthoDB" id="517883at2"/>
<dbReference type="RefSeq" id="WP_095720081.1">
    <property type="nucleotide sequence ID" value="NZ_NTFS01000011.1"/>
</dbReference>
<dbReference type="AlphaFoldDB" id="A0A2A2TPR0"/>
<proteinExistence type="predicted"/>
<feature type="chain" id="PRO_5013149933" evidence="1">
    <location>
        <begin position="29"/>
        <end position="225"/>
    </location>
</feature>
<gene>
    <name evidence="2" type="ORF">CK510_01955</name>
</gene>
<reference evidence="2 3" key="1">
    <citation type="submission" date="2017-08" db="EMBL/GenBank/DDBJ databases">
        <title>Draft genome sequence of filamentous cyanobacterium Calothrix elsteri CCALA 953.</title>
        <authorList>
            <person name="Gagunashvili A.N."/>
            <person name="Elster J."/>
            <person name="Andresson O.S."/>
        </authorList>
    </citation>
    <scope>NUCLEOTIDE SEQUENCE [LARGE SCALE GENOMIC DNA]</scope>
    <source>
        <strain evidence="2 3">CCALA 953</strain>
    </source>
</reference>
<evidence type="ECO:0000313" key="2">
    <source>
        <dbReference type="EMBL" id="PAX60415.1"/>
    </source>
</evidence>
<evidence type="ECO:0000256" key="1">
    <source>
        <dbReference type="SAM" id="SignalP"/>
    </source>
</evidence>
<feature type="signal peptide" evidence="1">
    <location>
        <begin position="1"/>
        <end position="28"/>
    </location>
</feature>
<dbReference type="EMBL" id="NTFS01000011">
    <property type="protein sequence ID" value="PAX60415.1"/>
    <property type="molecule type" value="Genomic_DNA"/>
</dbReference>
<accession>A0A2A2TPR0</accession>
<keyword evidence="3" id="KW-1185">Reference proteome</keyword>
<evidence type="ECO:0000313" key="3">
    <source>
        <dbReference type="Proteomes" id="UP000218238"/>
    </source>
</evidence>